<dbReference type="RefSeq" id="WP_289281672.1">
    <property type="nucleotide sequence ID" value="NZ_BAAADG010000018.1"/>
</dbReference>
<gene>
    <name evidence="1" type="ORF">GCM10008964_25850</name>
</gene>
<comment type="caution">
    <text evidence="1">The sequence shown here is derived from an EMBL/GenBank/DDBJ whole genome shotgun (WGS) entry which is preliminary data.</text>
</comment>
<evidence type="ECO:0008006" key="3">
    <source>
        <dbReference type="Google" id="ProtNLM"/>
    </source>
</evidence>
<protein>
    <recommendedName>
        <fullName evidence="3">IrrE N-terminal-like domain-containing protein</fullName>
    </recommendedName>
</protein>
<name>A0ABN0TYS7_9GAMM</name>
<evidence type="ECO:0000313" key="2">
    <source>
        <dbReference type="Proteomes" id="UP001501476"/>
    </source>
</evidence>
<organism evidence="1 2">
    <name type="scientific">Methylophaga marina</name>
    <dbReference type="NCBI Taxonomy" id="45495"/>
    <lineage>
        <taxon>Bacteria</taxon>
        <taxon>Pseudomonadati</taxon>
        <taxon>Pseudomonadota</taxon>
        <taxon>Gammaproteobacteria</taxon>
        <taxon>Thiotrichales</taxon>
        <taxon>Piscirickettsiaceae</taxon>
        <taxon>Methylophaga</taxon>
    </lineage>
</organism>
<dbReference type="Proteomes" id="UP001501476">
    <property type="component" value="Unassembled WGS sequence"/>
</dbReference>
<evidence type="ECO:0000313" key="1">
    <source>
        <dbReference type="EMBL" id="GAA0233407.1"/>
    </source>
</evidence>
<keyword evidence="2" id="KW-1185">Reference proteome</keyword>
<proteinExistence type="predicted"/>
<sequence length="145" mass="16893">MDFLIQSLFVWALTLTGYEDPNYLPDIKAVSHQTLATTLCKSSYCTAVAYYDKNTETIFFDNRMDIKTDDGARSFIVHEMVHFLQHKNGKINSEELDCKTRIEIEREAYRVQQLFLKEHHKDTYQIDMAMAVLPSLCSEQTENLN</sequence>
<reference evidence="1 2" key="1">
    <citation type="journal article" date="2019" name="Int. J. Syst. Evol. Microbiol.">
        <title>The Global Catalogue of Microorganisms (GCM) 10K type strain sequencing project: providing services to taxonomists for standard genome sequencing and annotation.</title>
        <authorList>
            <consortium name="The Broad Institute Genomics Platform"/>
            <consortium name="The Broad Institute Genome Sequencing Center for Infectious Disease"/>
            <person name="Wu L."/>
            <person name="Ma J."/>
        </authorList>
    </citation>
    <scope>NUCLEOTIDE SEQUENCE [LARGE SCALE GENOMIC DNA]</scope>
    <source>
        <strain evidence="1 2">JCM 6886</strain>
    </source>
</reference>
<dbReference type="EMBL" id="BAAADG010000018">
    <property type="protein sequence ID" value="GAA0233407.1"/>
    <property type="molecule type" value="Genomic_DNA"/>
</dbReference>
<accession>A0ABN0TYS7</accession>